<dbReference type="Proteomes" id="UP000321197">
    <property type="component" value="Unassembled WGS sequence"/>
</dbReference>
<reference evidence="2 3" key="1">
    <citation type="submission" date="2019-07" db="EMBL/GenBank/DDBJ databases">
        <title>Whole genome shotgun sequence of Meiothermus hypogaeus NBRC 106114.</title>
        <authorList>
            <person name="Hosoyama A."/>
            <person name="Uohara A."/>
            <person name="Ohji S."/>
            <person name="Ichikawa N."/>
        </authorList>
    </citation>
    <scope>NUCLEOTIDE SEQUENCE [LARGE SCALE GENOMIC DNA]</scope>
    <source>
        <strain evidence="2 3">NBRC 106114</strain>
    </source>
</reference>
<name>A0A511R2C4_9DEIN</name>
<gene>
    <name evidence="2" type="ORF">MHY01S_13020</name>
</gene>
<proteinExistence type="predicted"/>
<organism evidence="2 3">
    <name type="scientific">Meiothermus hypogaeus NBRC 106114</name>
    <dbReference type="NCBI Taxonomy" id="1227553"/>
    <lineage>
        <taxon>Bacteria</taxon>
        <taxon>Thermotogati</taxon>
        <taxon>Deinococcota</taxon>
        <taxon>Deinococci</taxon>
        <taxon>Thermales</taxon>
        <taxon>Thermaceae</taxon>
        <taxon>Meiothermus</taxon>
    </lineage>
</organism>
<evidence type="ECO:0000256" key="1">
    <source>
        <dbReference type="SAM" id="SignalP"/>
    </source>
</evidence>
<dbReference type="AlphaFoldDB" id="A0A511R2C4"/>
<feature type="signal peptide" evidence="1">
    <location>
        <begin position="1"/>
        <end position="17"/>
    </location>
</feature>
<evidence type="ECO:0008006" key="4">
    <source>
        <dbReference type="Google" id="ProtNLM"/>
    </source>
</evidence>
<dbReference type="RefSeq" id="WP_147075325.1">
    <property type="nucleotide sequence ID" value="NZ_BJXL01000033.1"/>
</dbReference>
<protein>
    <recommendedName>
        <fullName evidence="4">TPM domain-containing protein</fullName>
    </recommendedName>
</protein>
<accession>A0A511R2C4</accession>
<dbReference type="OrthoDB" id="25976at2"/>
<feature type="chain" id="PRO_5021707696" description="TPM domain-containing protein" evidence="1">
    <location>
        <begin position="18"/>
        <end position="169"/>
    </location>
</feature>
<evidence type="ECO:0000313" key="2">
    <source>
        <dbReference type="EMBL" id="GEM83136.1"/>
    </source>
</evidence>
<comment type="caution">
    <text evidence="2">The sequence shown here is derived from an EMBL/GenBank/DDBJ whole genome shotgun (WGS) entry which is preliminary data.</text>
</comment>
<sequence>MLRRSVALLGCLTLAFAQVKEAPTLPTLSEAEVTRLIATARSEVLLEMSVFDDRSIAEGYRVAVAERGARGYILTRGDTAEIGASYLPWASILQGTGARLIAYTRGDYAVVDRRVALIREVRMGLPVYRLEENPAQVAALVRQFVEAYAVGRPYRIDGLVQRLGARFLR</sequence>
<keyword evidence="1" id="KW-0732">Signal</keyword>
<evidence type="ECO:0000313" key="3">
    <source>
        <dbReference type="Proteomes" id="UP000321197"/>
    </source>
</evidence>
<dbReference type="EMBL" id="BJXL01000033">
    <property type="protein sequence ID" value="GEM83136.1"/>
    <property type="molecule type" value="Genomic_DNA"/>
</dbReference>